<evidence type="ECO:0000256" key="1">
    <source>
        <dbReference type="ARBA" id="ARBA00004141"/>
    </source>
</evidence>
<dbReference type="Pfam" id="PF00005">
    <property type="entry name" value="ABC_tran"/>
    <property type="match status" value="1"/>
</dbReference>
<organism evidence="11">
    <name type="scientific">Eucalyptus grandis</name>
    <name type="common">Flooded gum</name>
    <dbReference type="NCBI Taxonomy" id="71139"/>
    <lineage>
        <taxon>Eukaryota</taxon>
        <taxon>Viridiplantae</taxon>
        <taxon>Streptophyta</taxon>
        <taxon>Embryophyta</taxon>
        <taxon>Tracheophyta</taxon>
        <taxon>Spermatophyta</taxon>
        <taxon>Magnoliopsida</taxon>
        <taxon>eudicotyledons</taxon>
        <taxon>Gunneridae</taxon>
        <taxon>Pentapetalae</taxon>
        <taxon>rosids</taxon>
        <taxon>malvids</taxon>
        <taxon>Myrtales</taxon>
        <taxon>Myrtaceae</taxon>
        <taxon>Myrtoideae</taxon>
        <taxon>Eucalypteae</taxon>
        <taxon>Eucalyptus</taxon>
    </lineage>
</organism>
<dbReference type="InterPro" id="IPR003439">
    <property type="entry name" value="ABC_transporter-like_ATP-bd"/>
</dbReference>
<feature type="transmembrane region" description="Helical" evidence="9">
    <location>
        <begin position="429"/>
        <end position="448"/>
    </location>
</feature>
<evidence type="ECO:0000256" key="2">
    <source>
        <dbReference type="ARBA" id="ARBA00005814"/>
    </source>
</evidence>
<keyword evidence="6" id="KW-0067">ATP-binding</keyword>
<accession>A0A059A2H3</accession>
<dbReference type="GO" id="GO:0016887">
    <property type="term" value="F:ATP hydrolysis activity"/>
    <property type="evidence" value="ECO:0007669"/>
    <property type="project" value="InterPro"/>
</dbReference>
<dbReference type="InParanoid" id="A0A059A2H3"/>
<evidence type="ECO:0000256" key="8">
    <source>
        <dbReference type="ARBA" id="ARBA00023136"/>
    </source>
</evidence>
<dbReference type="AlphaFoldDB" id="A0A059A2H3"/>
<feature type="transmembrane region" description="Helical" evidence="9">
    <location>
        <begin position="533"/>
        <end position="551"/>
    </location>
</feature>
<dbReference type="Gramene" id="KCW47993">
    <property type="protein sequence ID" value="KCW47993"/>
    <property type="gene ID" value="EUGRSUZ_K01723"/>
</dbReference>
<dbReference type="SMART" id="SM00382">
    <property type="entry name" value="AAA"/>
    <property type="match status" value="1"/>
</dbReference>
<dbReference type="InterPro" id="IPR013525">
    <property type="entry name" value="ABC2_TM"/>
</dbReference>
<evidence type="ECO:0000256" key="9">
    <source>
        <dbReference type="SAM" id="Phobius"/>
    </source>
</evidence>
<comment type="subcellular location">
    <subcellularLocation>
        <location evidence="1">Membrane</location>
        <topology evidence="1">Multi-pass membrane protein</topology>
    </subcellularLocation>
</comment>
<keyword evidence="8 9" id="KW-0472">Membrane</keyword>
<evidence type="ECO:0000259" key="10">
    <source>
        <dbReference type="PROSITE" id="PS50893"/>
    </source>
</evidence>
<dbReference type="PANTHER" id="PTHR48042">
    <property type="entry name" value="ABC TRANSPORTER G FAMILY MEMBER 11"/>
    <property type="match status" value="1"/>
</dbReference>
<comment type="similarity">
    <text evidence="2">Belongs to the ABC transporter superfamily. ABCG family. Eye pigment precursor importer (TC 3.A.1.204) subfamily.</text>
</comment>
<dbReference type="GO" id="GO:0022857">
    <property type="term" value="F:transmembrane transporter activity"/>
    <property type="evidence" value="ECO:0000318"/>
    <property type="project" value="GO_Central"/>
</dbReference>
<feature type="domain" description="ABC transporter" evidence="10">
    <location>
        <begin position="29"/>
        <end position="271"/>
    </location>
</feature>
<keyword evidence="5" id="KW-0547">Nucleotide-binding</keyword>
<dbReference type="EMBL" id="KK198763">
    <property type="protein sequence ID" value="KCW47993.1"/>
    <property type="molecule type" value="Genomic_DNA"/>
</dbReference>
<dbReference type="GO" id="GO:0055085">
    <property type="term" value="P:transmembrane transport"/>
    <property type="evidence" value="ECO:0000318"/>
    <property type="project" value="GO_Central"/>
</dbReference>
<evidence type="ECO:0000313" key="11">
    <source>
        <dbReference type="EMBL" id="KCW47993.1"/>
    </source>
</evidence>
<keyword evidence="7 9" id="KW-1133">Transmembrane helix</keyword>
<dbReference type="SUPFAM" id="SSF52540">
    <property type="entry name" value="P-loop containing nucleoside triphosphate hydrolases"/>
    <property type="match status" value="1"/>
</dbReference>
<feature type="transmembrane region" description="Helical" evidence="9">
    <location>
        <begin position="508"/>
        <end position="527"/>
    </location>
</feature>
<keyword evidence="4 9" id="KW-0812">Transmembrane</keyword>
<feature type="transmembrane region" description="Helical" evidence="9">
    <location>
        <begin position="621"/>
        <end position="642"/>
    </location>
</feature>
<dbReference type="PROSITE" id="PS50893">
    <property type="entry name" value="ABC_TRANSPORTER_2"/>
    <property type="match status" value="1"/>
</dbReference>
<dbReference type="GO" id="GO:0005524">
    <property type="term" value="F:ATP binding"/>
    <property type="evidence" value="ECO:0007669"/>
    <property type="project" value="UniProtKB-KW"/>
</dbReference>
<evidence type="ECO:0000256" key="4">
    <source>
        <dbReference type="ARBA" id="ARBA00022692"/>
    </source>
</evidence>
<evidence type="ECO:0000256" key="6">
    <source>
        <dbReference type="ARBA" id="ARBA00022840"/>
    </source>
</evidence>
<dbReference type="InterPro" id="IPR027417">
    <property type="entry name" value="P-loop_NTPase"/>
</dbReference>
<dbReference type="PROSITE" id="PS00211">
    <property type="entry name" value="ABC_TRANSPORTER_1"/>
    <property type="match status" value="1"/>
</dbReference>
<keyword evidence="3" id="KW-0813">Transport</keyword>
<proteinExistence type="inferred from homology"/>
<evidence type="ECO:0000256" key="3">
    <source>
        <dbReference type="ARBA" id="ARBA00022448"/>
    </source>
</evidence>
<dbReference type="InterPro" id="IPR003593">
    <property type="entry name" value="AAA+_ATPase"/>
</dbReference>
<dbReference type="InterPro" id="IPR052215">
    <property type="entry name" value="Plant_ABCG"/>
</dbReference>
<dbReference type="PANTHER" id="PTHR48042:SF8">
    <property type="entry name" value="ABC-2 TYPE TRANSPORTER TRANSMEMBRANE DOMAIN-CONTAINING PROTEIN"/>
    <property type="match status" value="1"/>
</dbReference>
<gene>
    <name evidence="11" type="ORF">EUGRSUZ_K01723</name>
</gene>
<dbReference type="Pfam" id="PF01061">
    <property type="entry name" value="ABC2_membrane"/>
    <property type="match status" value="1"/>
</dbReference>
<feature type="transmembrane region" description="Helical" evidence="9">
    <location>
        <begin position="468"/>
        <end position="496"/>
    </location>
</feature>
<reference evidence="11" key="1">
    <citation type="submission" date="2013-07" db="EMBL/GenBank/DDBJ databases">
        <title>The genome of Eucalyptus grandis.</title>
        <authorList>
            <person name="Schmutz J."/>
            <person name="Hayes R."/>
            <person name="Myburg A."/>
            <person name="Tuskan G."/>
            <person name="Grattapaglia D."/>
            <person name="Rokhsar D.S."/>
        </authorList>
    </citation>
    <scope>NUCLEOTIDE SEQUENCE</scope>
    <source>
        <tissue evidence="11">Leaf extractions</tissue>
    </source>
</reference>
<evidence type="ECO:0000256" key="7">
    <source>
        <dbReference type="ARBA" id="ARBA00022989"/>
    </source>
</evidence>
<dbReference type="InterPro" id="IPR017871">
    <property type="entry name" value="ABC_transporter-like_CS"/>
</dbReference>
<dbReference type="Gene3D" id="3.40.50.300">
    <property type="entry name" value="P-loop containing nucleotide triphosphate hydrolases"/>
    <property type="match status" value="1"/>
</dbReference>
<evidence type="ECO:0000256" key="5">
    <source>
        <dbReference type="ARBA" id="ARBA00022741"/>
    </source>
</evidence>
<dbReference type="GO" id="GO:0005886">
    <property type="term" value="C:plasma membrane"/>
    <property type="evidence" value="ECO:0000318"/>
    <property type="project" value="GO_Central"/>
</dbReference>
<name>A0A059A2H3_EUCGR</name>
<protein>
    <recommendedName>
        <fullName evidence="10">ABC transporter domain-containing protein</fullName>
    </recommendedName>
</protein>
<dbReference type="GO" id="GO:0140359">
    <property type="term" value="F:ABC-type transporter activity"/>
    <property type="evidence" value="ECO:0007669"/>
    <property type="project" value="InterPro"/>
</dbReference>
<sequence>MEVRKDVMDNDIAEKESDSVRGQSSASYLVWDDLTVSVSAGSNRKLLNRLSGYAQTGRILAVMGPSGSGKSTFLDSLAGRISSDVRRGGNISLSGKKMKPINHKDLSYVTQENFYLGTLTVKETIAYTAHLRLSSEMTKAEIDEVVEMTIKEMGLEDSAENKIGNWHLRGISSGERKRLSISLEMVTGPLILLLDEPTTGLDSASAFFVTRALRNISDEGRIVICSMHQLSSEVFDLFDDLLLLSGGETVFLREAKMAIEIIKSQHFILPQEAFQLCWICCPRRKNPSDHFLRCISLDFDSVTATLLLSPKNCQNPASSGFSMKMKTAEIKATLIQSYKSSEYSCVFRRKIKEIAATKDYQVCQLNKNTNSSKWKQLRILTHRSFINMYRDIGYSWLRIMFYVLSSISTGTLYFDVGYDNGAIINRGKCVSFIYGFMICLSCGGVPFFDEELKVFYAERLNGHYSETVFVLANFLSSLPFLVANSLLSGTTIFYMVKLHPGFSHYGYFCINLFCCITVIESCMMVVTSFVPNALMAIGTGAGVIVLMMMASQIFRLLPDLPKFFWQYPMSYISFAKWAVEGQYKNVMTGCEFDSAEPGEPKLKGETILKTTFGISPDHSKWWDVTVLLFQLFVYKLLLFLILRYKKRMAPWLNGNYS</sequence>
<feature type="transmembrane region" description="Helical" evidence="9">
    <location>
        <begin position="396"/>
        <end position="417"/>
    </location>
</feature>